<keyword evidence="1" id="KW-0812">Transmembrane</keyword>
<dbReference type="EMBL" id="CGIG01000001">
    <property type="protein sequence ID" value="CPR15682.1"/>
    <property type="molecule type" value="Genomic_DNA"/>
</dbReference>
<name>A0A0G4JTH4_9GAMM</name>
<gene>
    <name evidence="2" type="ORF">BN1221_01655</name>
</gene>
<evidence type="ECO:0000256" key="1">
    <source>
        <dbReference type="SAM" id="Phobius"/>
    </source>
</evidence>
<keyword evidence="1" id="KW-1133">Transmembrane helix</keyword>
<keyword evidence="3" id="KW-1185">Reference proteome</keyword>
<dbReference type="AlphaFoldDB" id="A0A0G4JTH4"/>
<protein>
    <submittedName>
        <fullName evidence="2">Uncharacterized protein</fullName>
    </submittedName>
</protein>
<dbReference type="STRING" id="1109412.BN1221_01655"/>
<keyword evidence="1" id="KW-0472">Membrane</keyword>
<reference evidence="3" key="1">
    <citation type="submission" date="2015-01" db="EMBL/GenBank/DDBJ databases">
        <authorList>
            <person name="Paterson Steve"/>
        </authorList>
    </citation>
    <scope>NUCLEOTIDE SEQUENCE [LARGE SCALE GENOMIC DNA]</scope>
    <source>
        <strain evidence="3">OBR1</strain>
    </source>
</reference>
<evidence type="ECO:0000313" key="2">
    <source>
        <dbReference type="EMBL" id="CPR15682.1"/>
    </source>
</evidence>
<organism evidence="2 3">
    <name type="scientific">Brenneria goodwinii</name>
    <dbReference type="NCBI Taxonomy" id="1109412"/>
    <lineage>
        <taxon>Bacteria</taxon>
        <taxon>Pseudomonadati</taxon>
        <taxon>Pseudomonadota</taxon>
        <taxon>Gammaproteobacteria</taxon>
        <taxon>Enterobacterales</taxon>
        <taxon>Pectobacteriaceae</taxon>
        <taxon>Brenneria</taxon>
    </lineage>
</organism>
<proteinExistence type="predicted"/>
<evidence type="ECO:0000313" key="3">
    <source>
        <dbReference type="Proteomes" id="UP000044377"/>
    </source>
</evidence>
<sequence length="58" mass="6809">MQRRWPIKIEAAANTAQIRVRPAGFPMVLLTGFAGLYSMIDWRHLEIYRVIALFLRHI</sequence>
<accession>A0A0G4JTH4</accession>
<dbReference type="Proteomes" id="UP000044377">
    <property type="component" value="Unassembled WGS sequence"/>
</dbReference>
<feature type="transmembrane region" description="Helical" evidence="1">
    <location>
        <begin position="20"/>
        <end position="40"/>
    </location>
</feature>